<dbReference type="EMBL" id="JBDXSU010000001">
    <property type="protein sequence ID" value="MFB5188813.1"/>
    <property type="molecule type" value="Genomic_DNA"/>
</dbReference>
<dbReference type="Gene3D" id="3.40.50.1970">
    <property type="match status" value="1"/>
</dbReference>
<keyword evidence="4" id="KW-0521">NADP</keyword>
<organism evidence="10 11">
    <name type="scientific">Alicyclobacillus fastidiosus</name>
    <dbReference type="NCBI Taxonomy" id="392011"/>
    <lineage>
        <taxon>Bacteria</taxon>
        <taxon>Bacillati</taxon>
        <taxon>Bacillota</taxon>
        <taxon>Bacilli</taxon>
        <taxon>Bacillales</taxon>
        <taxon>Alicyclobacillaceae</taxon>
        <taxon>Alicyclobacillus</taxon>
    </lineage>
</organism>
<keyword evidence="9" id="KW-1208">Phospholipid metabolism</keyword>
<dbReference type="Proteomes" id="UP001579974">
    <property type="component" value="Unassembled WGS sequence"/>
</dbReference>
<accession>A0ABV5A929</accession>
<dbReference type="Gene3D" id="1.20.1090.10">
    <property type="entry name" value="Dehydroquinate synthase-like - alpha domain"/>
    <property type="match status" value="1"/>
</dbReference>
<dbReference type="CDD" id="cd08175">
    <property type="entry name" value="G1PDH"/>
    <property type="match status" value="1"/>
</dbReference>
<evidence type="ECO:0000256" key="2">
    <source>
        <dbReference type="ARBA" id="ARBA00022516"/>
    </source>
</evidence>
<keyword evidence="8" id="KW-0594">Phospholipid biosynthesis</keyword>
<dbReference type="SUPFAM" id="SSF56796">
    <property type="entry name" value="Dehydroquinate synthase-like"/>
    <property type="match status" value="1"/>
</dbReference>
<evidence type="ECO:0000256" key="1">
    <source>
        <dbReference type="ARBA" id="ARBA00022490"/>
    </source>
</evidence>
<keyword evidence="7" id="KW-0443">Lipid metabolism</keyword>
<keyword evidence="3" id="KW-0479">Metal-binding</keyword>
<dbReference type="InterPro" id="IPR016205">
    <property type="entry name" value="Glycerol_DH"/>
</dbReference>
<gene>
    <name evidence="10" type="ORF">KKP3000_001247</name>
</gene>
<dbReference type="PANTHER" id="PTHR43616:SF5">
    <property type="entry name" value="GLYCEROL DEHYDROGENASE 1"/>
    <property type="match status" value="1"/>
</dbReference>
<dbReference type="Pfam" id="PF13685">
    <property type="entry name" value="Fe-ADH_2"/>
    <property type="match status" value="1"/>
</dbReference>
<keyword evidence="5 10" id="KW-0560">Oxidoreductase</keyword>
<keyword evidence="2" id="KW-0444">Lipid biosynthesis</keyword>
<evidence type="ECO:0000256" key="7">
    <source>
        <dbReference type="ARBA" id="ARBA00023098"/>
    </source>
</evidence>
<evidence type="ECO:0000313" key="10">
    <source>
        <dbReference type="EMBL" id="MFB5188813.1"/>
    </source>
</evidence>
<evidence type="ECO:0000256" key="9">
    <source>
        <dbReference type="ARBA" id="ARBA00023264"/>
    </source>
</evidence>
<evidence type="ECO:0000256" key="5">
    <source>
        <dbReference type="ARBA" id="ARBA00023002"/>
    </source>
</evidence>
<keyword evidence="6" id="KW-0520">NAD</keyword>
<evidence type="ECO:0000313" key="11">
    <source>
        <dbReference type="Proteomes" id="UP001579974"/>
    </source>
</evidence>
<dbReference type="GO" id="GO:0050492">
    <property type="term" value="F:glycerol-1-phosphate dehydrogenase [NAD(P)+] activity"/>
    <property type="evidence" value="ECO:0007669"/>
    <property type="project" value="UniProtKB-EC"/>
</dbReference>
<dbReference type="EC" id="1.1.1.261" evidence="10"/>
<evidence type="ECO:0000256" key="6">
    <source>
        <dbReference type="ARBA" id="ARBA00023027"/>
    </source>
</evidence>
<keyword evidence="11" id="KW-1185">Reference proteome</keyword>
<protein>
    <submittedName>
        <fullName evidence="10">Sn-glycerol-1-phosphate dehydrogenase</fullName>
        <ecNumber evidence="10">1.1.1.261</ecNumber>
    </submittedName>
</protein>
<reference evidence="10 11" key="1">
    <citation type="journal article" date="2024" name="Int. J. Mol. Sci.">
        <title>Exploration of Alicyclobacillus spp. Genome in Search of Antibiotic Resistance.</title>
        <authorList>
            <person name="Bucka-Kolendo J."/>
            <person name="Kiousi D.E."/>
            <person name="Dekowska A."/>
            <person name="Mikolajczuk-Szczyrba A."/>
            <person name="Karadedos D.M."/>
            <person name="Michael P."/>
            <person name="Galanis A."/>
            <person name="Sokolowska B."/>
        </authorList>
    </citation>
    <scope>NUCLEOTIDE SEQUENCE [LARGE SCALE GENOMIC DNA]</scope>
    <source>
        <strain evidence="10 11">KKP 3000</strain>
    </source>
</reference>
<proteinExistence type="predicted"/>
<evidence type="ECO:0000256" key="4">
    <source>
        <dbReference type="ARBA" id="ARBA00022857"/>
    </source>
</evidence>
<comment type="caution">
    <text evidence="10">The sequence shown here is derived from an EMBL/GenBank/DDBJ whole genome shotgun (WGS) entry which is preliminary data.</text>
</comment>
<sequence>MDIPYALLGNKQSCTCGRDHQVPIEKIVIDERMLEQLPPYLAGESLNQVLLVADANTYRVFGDQVYQHLLGAGVTCDVHVFQASHDLLPDEQAIAAIRQAVVQSSATVVLAVGSGVINDVARYASYSEGIPYIVIPTAPSMDGYASSVAALQFNGVKTTLPAHTPKAIFVQPEVLSDAPFELIQAGFGDLIGKTISLLDWKLSHVLFGEYFCTKSYEMVLTPLQYCVEHAVQVRDRDQTTIKNLFVGLINAGIAMAMMGNSRPCSGSEHHCSHYWDLLAYQGVRPHASHGLQVGYAVQWMIRFYRVFAKASSIEAPLSPALTPEREAQIRAFYGDGANEILTVFRDKVSWYHEHNGDFQTRDIALVLQKLEPELSMLPAVERALRDMNIPEMMDALGLTVDILRETFLHANELRSRYTIFDFLVSQGELDGATRNVLAILEVAKK</sequence>
<name>A0ABV5A929_9BACL</name>
<evidence type="ECO:0000256" key="3">
    <source>
        <dbReference type="ARBA" id="ARBA00022723"/>
    </source>
</evidence>
<keyword evidence="1" id="KW-0963">Cytoplasm</keyword>
<dbReference type="RefSeq" id="WP_275475649.1">
    <property type="nucleotide sequence ID" value="NZ_CP162940.1"/>
</dbReference>
<evidence type="ECO:0000256" key="8">
    <source>
        <dbReference type="ARBA" id="ARBA00023209"/>
    </source>
</evidence>
<dbReference type="PANTHER" id="PTHR43616">
    <property type="entry name" value="GLYCEROL DEHYDROGENASE"/>
    <property type="match status" value="1"/>
</dbReference>
<dbReference type="InterPro" id="IPR032837">
    <property type="entry name" value="G1PDH"/>
</dbReference>